<dbReference type="Proteomes" id="UP001230649">
    <property type="component" value="Unassembled WGS sequence"/>
</dbReference>
<name>A0ACC2W8K7_9TREE</name>
<keyword evidence="2" id="KW-1185">Reference proteome</keyword>
<evidence type="ECO:0000313" key="2">
    <source>
        <dbReference type="Proteomes" id="UP001230649"/>
    </source>
</evidence>
<proteinExistence type="predicted"/>
<evidence type="ECO:0000313" key="1">
    <source>
        <dbReference type="EMBL" id="KAJ9107751.1"/>
    </source>
</evidence>
<gene>
    <name evidence="1" type="ORF">QFC20_003696</name>
</gene>
<organism evidence="1 2">
    <name type="scientific">Naganishia adeliensis</name>
    <dbReference type="NCBI Taxonomy" id="92952"/>
    <lineage>
        <taxon>Eukaryota</taxon>
        <taxon>Fungi</taxon>
        <taxon>Dikarya</taxon>
        <taxon>Basidiomycota</taxon>
        <taxon>Agaricomycotina</taxon>
        <taxon>Tremellomycetes</taxon>
        <taxon>Filobasidiales</taxon>
        <taxon>Filobasidiaceae</taxon>
        <taxon>Naganishia</taxon>
    </lineage>
</organism>
<reference evidence="1" key="1">
    <citation type="submission" date="2023-04" db="EMBL/GenBank/DDBJ databases">
        <title>Draft Genome sequencing of Naganishia species isolated from polar environments using Oxford Nanopore Technology.</title>
        <authorList>
            <person name="Leo P."/>
            <person name="Venkateswaran K."/>
        </authorList>
    </citation>
    <scope>NUCLEOTIDE SEQUENCE</scope>
    <source>
        <strain evidence="1">MNA-CCFEE 5262</strain>
    </source>
</reference>
<comment type="caution">
    <text evidence="1">The sequence shown here is derived from an EMBL/GenBank/DDBJ whole genome shotgun (WGS) entry which is preliminary data.</text>
</comment>
<dbReference type="EMBL" id="JASBWS010000036">
    <property type="protein sequence ID" value="KAJ9107751.1"/>
    <property type="molecule type" value="Genomic_DNA"/>
</dbReference>
<protein>
    <submittedName>
        <fullName evidence="1">Uncharacterized protein</fullName>
    </submittedName>
</protein>
<sequence>MAEERPLLPPPPTSTDDAEIAGQAAQGTPVESRPVKGRSLFDFFGKKGQSSTMGQVEQDSGVARMSSKERGVTSDFEDQPTRTLENDPANAAPMDGDTSANSITIVEPTGSKWKAAPTSTMSGRKRAQGKKVTDEDAELKAMGAAAKKKQKASAKAVGKKGKRGLIGDDGDQEESAVGKSRSAVSAGMSRPNEPKKRGRPRKQPPPAPFHEIIDISSPVKPKRKDVPLTTKRRPKLKAKNQSRIQEEVDFTVTEEEDEVSVVRHSQTGSQSSLIPSRKGRNRVQGTFNAESMGNGGDAIQIDDDELPAVTSITTIKRKPNLATAGKPVHSFFSKPKPAAMDIDQLPETSNTSSMPNPFLNSGVQGVSDVRDAQPQNTSATAKPTHNFFSAKSKRAPAQAATPSTPIETVNPFFTPAPKATVGRPGWAQTATTVKEARWPCAEEIEEPSEYVNERPRLTLPKRARQRVGVVPDDEGFWARLLPKSAVDLDAEESVEVAETEMAVIPDEYKGHPAITSLPAKAANGTTTQLWIDKYRPLNHAEVLGNEVPAKYLAEWLAELAIGIHGQVSEEKRHVQRKVIKTRRKQVREDDWIVEDDEPIRDDGEEDDAPVDDAQTAQQTGYPDLSKRLTNSILLQGPCGSGKTASVYAAAAELGWEVFEVYPGIGKRSGAHLSQLVGDVGKNHMVGKGRPTVPPSPAPELKQNPLLQAFGKSIGTRKPAQSTDHAVDLTDSPGRKAQVEMDFGFVAQPADVRETKPGGPDVRQSLILLEEVDILYEEDKGFWPALVSLIEESKRPVIMTCNDLSLIPFEELALQTTLLFSPPEPKAAKALLAGIAVAEGEKASIGYLDSVVQGCQLHQLDPVVFSKPLLPSVERWPLGVDLRAAVCQLELELSHLGKSRLKTLRTMQTTEGATQGKTRIRKRQDGMDKALQDMLAVSQMTNIISFVDADIARRPSSVIELNDPDRYKPSEDDETGFHELLKPLPRLETQVLPVLSQEDEMATTATELAMRGADKKDWLDESLIDGLALARQRYQEAVLPFLDPLIPLDSHLLPSPKLLLDYIPAIWWMTNIDDVLQAADSADAAAGRPRINRRTGREMRITSFFSGNQAYVRQMQGQLDESELQAVRDCRLDLGQFNRLLG</sequence>
<accession>A0ACC2W8K7</accession>